<dbReference type="GO" id="GO:0032259">
    <property type="term" value="P:methylation"/>
    <property type="evidence" value="ECO:0007669"/>
    <property type="project" value="UniProtKB-KW"/>
</dbReference>
<sequence>MLLAYLVPMTTADGLHSNGPSPVPRRAFNDQVTRFWGRAARAYDWAPLQQWVYRPAQDEMIAQLRQHQSQRIVDIACGTGILATRIQQELEPEQVHGVDMSAGMLAQAKVRSSLVDWQFAPAEKLPFDDGSLDAVVSTSAFHFFDQPAALAEFHRVLAPGGFTAITTFTPDRTSAPILRRVFGDRVPASVPSKAEMRQMFEDAGFEVAVQRPVHHPFTLPFVEFDRLTVGIKR</sequence>
<evidence type="ECO:0000313" key="2">
    <source>
        <dbReference type="EMBL" id="TDZ51417.1"/>
    </source>
</evidence>
<dbReference type="EMBL" id="PECC01000027">
    <property type="protein sequence ID" value="TDZ51417.1"/>
    <property type="molecule type" value="Genomic_DNA"/>
</dbReference>
<dbReference type="EC" id="2.1.1.164" evidence="2"/>
<dbReference type="AlphaFoldDB" id="A0A4R8RDP8"/>
<keyword evidence="2" id="KW-0489">Methyltransferase</keyword>
<protein>
    <submittedName>
        <fullName evidence="2">Demethylrebeccamycin-D-glucose O-methyltransferase</fullName>
        <ecNumber evidence="2">2.1.1.164</ecNumber>
    </submittedName>
</protein>
<dbReference type="GO" id="GO:0102082">
    <property type="term" value="F:demethylrebeccamycin--D-glucose O-methyltransferase activity"/>
    <property type="evidence" value="ECO:0007669"/>
    <property type="project" value="UniProtKB-EC"/>
</dbReference>
<feature type="domain" description="Methyltransferase type 11" evidence="1">
    <location>
        <begin position="73"/>
        <end position="164"/>
    </location>
</feature>
<proteinExistence type="predicted"/>
<keyword evidence="3" id="KW-1185">Reference proteome</keyword>
<evidence type="ECO:0000313" key="3">
    <source>
        <dbReference type="Proteomes" id="UP000295165"/>
    </source>
</evidence>
<dbReference type="CDD" id="cd02440">
    <property type="entry name" value="AdoMet_MTases"/>
    <property type="match status" value="1"/>
</dbReference>
<reference evidence="2 3" key="1">
    <citation type="journal article" date="2019" name="Sci. Rep.">
        <title>Extended insight into the Mycobacterium chelonae-abscessus complex through whole genome sequencing of Mycobacterium salmoniphilum outbreak and Mycobacterium salmoniphilum-like strains.</title>
        <authorList>
            <person name="Behra P.R.K."/>
            <person name="Das S."/>
            <person name="Pettersson B.M.F."/>
            <person name="Shirreff L."/>
            <person name="DuCote T."/>
            <person name="Jacobsson K.G."/>
            <person name="Ennis D.G."/>
            <person name="Kirsebom L.A."/>
        </authorList>
    </citation>
    <scope>NUCLEOTIDE SEQUENCE [LARGE SCALE GENOMIC DNA]</scope>
    <source>
        <strain evidence="2 3">CCUG 63697</strain>
    </source>
</reference>
<dbReference type="Proteomes" id="UP000295165">
    <property type="component" value="Unassembled WGS sequence"/>
</dbReference>
<dbReference type="InterPro" id="IPR013216">
    <property type="entry name" value="Methyltransf_11"/>
</dbReference>
<dbReference type="GO" id="GO:0008757">
    <property type="term" value="F:S-adenosylmethionine-dependent methyltransferase activity"/>
    <property type="evidence" value="ECO:0007669"/>
    <property type="project" value="InterPro"/>
</dbReference>
<evidence type="ECO:0000259" key="1">
    <source>
        <dbReference type="Pfam" id="PF08241"/>
    </source>
</evidence>
<comment type="caution">
    <text evidence="2">The sequence shown here is derived from an EMBL/GenBank/DDBJ whole genome shotgun (WGS) entry which is preliminary data.</text>
</comment>
<keyword evidence="2" id="KW-0808">Transferase</keyword>
<dbReference type="Gene3D" id="3.40.50.150">
    <property type="entry name" value="Vaccinia Virus protein VP39"/>
    <property type="match status" value="1"/>
</dbReference>
<dbReference type="SUPFAM" id="SSF53335">
    <property type="entry name" value="S-adenosyl-L-methionine-dependent methyltransferases"/>
    <property type="match status" value="1"/>
</dbReference>
<dbReference type="InterPro" id="IPR029063">
    <property type="entry name" value="SAM-dependent_MTases_sf"/>
</dbReference>
<dbReference type="PANTHER" id="PTHR43591:SF110">
    <property type="entry name" value="RHODANESE DOMAIN-CONTAINING PROTEIN"/>
    <property type="match status" value="1"/>
</dbReference>
<gene>
    <name evidence="2" type="primary">rebM_2</name>
    <name evidence="2" type="ORF">CCUG63697_02933</name>
</gene>
<dbReference type="PANTHER" id="PTHR43591">
    <property type="entry name" value="METHYLTRANSFERASE"/>
    <property type="match status" value="1"/>
</dbReference>
<dbReference type="Pfam" id="PF08241">
    <property type="entry name" value="Methyltransf_11"/>
    <property type="match status" value="1"/>
</dbReference>
<accession>A0A4R8RDP8</accession>
<name>A0A4R8RDP8_9MYCO</name>
<organism evidence="2 3">
    <name type="scientific">Mycobacteroides franklinii</name>
    <dbReference type="NCBI Taxonomy" id="948102"/>
    <lineage>
        <taxon>Bacteria</taxon>
        <taxon>Bacillati</taxon>
        <taxon>Actinomycetota</taxon>
        <taxon>Actinomycetes</taxon>
        <taxon>Mycobacteriales</taxon>
        <taxon>Mycobacteriaceae</taxon>
        <taxon>Mycobacteroides</taxon>
    </lineage>
</organism>